<feature type="compositionally biased region" description="Polar residues" evidence="1">
    <location>
        <begin position="129"/>
        <end position="145"/>
    </location>
</feature>
<reference evidence="3" key="1">
    <citation type="journal article" date="2015" name="Proc. Natl. Acad. Sci. U.S.A.">
        <title>Genome sequencing of adzuki bean (Vigna angularis) provides insight into high starch and low fat accumulation and domestication.</title>
        <authorList>
            <person name="Yang K."/>
            <person name="Tian Z."/>
            <person name="Chen C."/>
            <person name="Luo L."/>
            <person name="Zhao B."/>
            <person name="Wang Z."/>
            <person name="Yu L."/>
            <person name="Li Y."/>
            <person name="Sun Y."/>
            <person name="Li W."/>
            <person name="Chen Y."/>
            <person name="Li Y."/>
            <person name="Zhang Y."/>
            <person name="Ai D."/>
            <person name="Zhao J."/>
            <person name="Shang C."/>
            <person name="Ma Y."/>
            <person name="Wu B."/>
            <person name="Wang M."/>
            <person name="Gao L."/>
            <person name="Sun D."/>
            <person name="Zhang P."/>
            <person name="Guo F."/>
            <person name="Wang W."/>
            <person name="Li Y."/>
            <person name="Wang J."/>
            <person name="Varshney R.K."/>
            <person name="Wang J."/>
            <person name="Ling H.Q."/>
            <person name="Wan P."/>
        </authorList>
    </citation>
    <scope>NUCLEOTIDE SEQUENCE</scope>
    <source>
        <strain evidence="3">cv. Jingnong 6</strain>
    </source>
</reference>
<dbReference type="Gramene" id="KOM48676">
    <property type="protein sequence ID" value="KOM48676"/>
    <property type="gene ID" value="LR48_Vigan07g238000"/>
</dbReference>
<accession>A0A0L9V152</accession>
<evidence type="ECO:0000256" key="1">
    <source>
        <dbReference type="SAM" id="MobiDB-lite"/>
    </source>
</evidence>
<dbReference type="AlphaFoldDB" id="A0A0L9V152"/>
<evidence type="ECO:0000313" key="2">
    <source>
        <dbReference type="EMBL" id="KOM48676.1"/>
    </source>
</evidence>
<evidence type="ECO:0000313" key="3">
    <source>
        <dbReference type="Proteomes" id="UP000053144"/>
    </source>
</evidence>
<sequence length="170" mass="19138">MDGSLPLSRRGAQRYGELIKKIFTSSNNSWLAHVKSEEGLERRTKEEEGRRVGHCGKGVETAEEEHSAEIDSRIHKGSLQQFILMFREYSSSRRGGMSCVGTAGGPSPDDYWTDRINLGWQLMRVPVTTSPECTNTEATQSSYSPDNEDERLEDALNEEILVEVKVKTEQ</sequence>
<dbReference type="EMBL" id="CM003377">
    <property type="protein sequence ID" value="KOM48676.1"/>
    <property type="molecule type" value="Genomic_DNA"/>
</dbReference>
<feature type="region of interest" description="Disordered" evidence="1">
    <location>
        <begin position="129"/>
        <end position="151"/>
    </location>
</feature>
<protein>
    <submittedName>
        <fullName evidence="2">Uncharacterized protein</fullName>
    </submittedName>
</protein>
<name>A0A0L9V152_PHAAN</name>
<proteinExistence type="predicted"/>
<organism evidence="2 3">
    <name type="scientific">Phaseolus angularis</name>
    <name type="common">Azuki bean</name>
    <name type="synonym">Vigna angularis</name>
    <dbReference type="NCBI Taxonomy" id="3914"/>
    <lineage>
        <taxon>Eukaryota</taxon>
        <taxon>Viridiplantae</taxon>
        <taxon>Streptophyta</taxon>
        <taxon>Embryophyta</taxon>
        <taxon>Tracheophyta</taxon>
        <taxon>Spermatophyta</taxon>
        <taxon>Magnoliopsida</taxon>
        <taxon>eudicotyledons</taxon>
        <taxon>Gunneridae</taxon>
        <taxon>Pentapetalae</taxon>
        <taxon>rosids</taxon>
        <taxon>fabids</taxon>
        <taxon>Fabales</taxon>
        <taxon>Fabaceae</taxon>
        <taxon>Papilionoideae</taxon>
        <taxon>50 kb inversion clade</taxon>
        <taxon>NPAAA clade</taxon>
        <taxon>indigoferoid/millettioid clade</taxon>
        <taxon>Phaseoleae</taxon>
        <taxon>Vigna</taxon>
    </lineage>
</organism>
<gene>
    <name evidence="2" type="ORF">LR48_Vigan07g238000</name>
</gene>
<dbReference type="Proteomes" id="UP000053144">
    <property type="component" value="Chromosome 7"/>
</dbReference>